<dbReference type="InterPro" id="IPR011856">
    <property type="entry name" value="tRNA_endonuc-like_dom_sf"/>
</dbReference>
<protein>
    <submittedName>
        <fullName evidence="2">Group I intron-associated PD-(D/E)XK endonuclease</fullName>
    </submittedName>
</protein>
<evidence type="ECO:0000313" key="3">
    <source>
        <dbReference type="Proteomes" id="UP001589595"/>
    </source>
</evidence>
<dbReference type="Gene3D" id="3.40.1350.10">
    <property type="match status" value="1"/>
</dbReference>
<keyword evidence="2" id="KW-0378">Hydrolase</keyword>
<dbReference type="GO" id="GO:0004519">
    <property type="term" value="F:endonuclease activity"/>
    <property type="evidence" value="ECO:0007669"/>
    <property type="project" value="UniProtKB-KW"/>
</dbReference>
<gene>
    <name evidence="2" type="ORF">ACFFOL_00475</name>
</gene>
<feature type="domain" description="PD(D/E)XK endonuclease" evidence="1">
    <location>
        <begin position="10"/>
        <end position="114"/>
    </location>
</feature>
<keyword evidence="2" id="KW-0255">Endonuclease</keyword>
<keyword evidence="2" id="KW-0540">Nuclease</keyword>
<accession>A0ABD5MFQ2</accession>
<dbReference type="RefSeq" id="WP_225935133.1">
    <property type="nucleotide sequence ID" value="NZ_CP082286.1"/>
</dbReference>
<reference evidence="2" key="1">
    <citation type="submission" date="2024-09" db="EMBL/GenBank/DDBJ databases">
        <authorList>
            <person name="Sun Q."/>
        </authorList>
    </citation>
    <scope>NUCLEOTIDE SEQUENCE [LARGE SCALE GENOMIC DNA]</scope>
    <source>
        <strain evidence="2">JCM 31273</strain>
    </source>
</reference>
<dbReference type="InterPro" id="IPR021671">
    <property type="entry name" value="PD(D/E)XK_Endonuc"/>
</dbReference>
<sequence>MEPQSRLSANRAGAVAETIVSTRLIRAGFNVARPEIPCRYDLVVDLDGDLVRTQVKRGFEDSRDETLRVNLLGSVHKGATEYESVQYTADDIDAFAIYDPINDTVYWLWFEEAPATELRRKYNSLVEHTLGRKLKSRGVAGQS</sequence>
<dbReference type="Pfam" id="PF11645">
    <property type="entry name" value="PDDEXK_5"/>
    <property type="match status" value="1"/>
</dbReference>
<dbReference type="GeneID" id="67211990"/>
<keyword evidence="3" id="KW-1185">Reference proteome</keyword>
<proteinExistence type="predicted"/>
<evidence type="ECO:0000259" key="1">
    <source>
        <dbReference type="Pfam" id="PF11645"/>
    </source>
</evidence>
<dbReference type="AlphaFoldDB" id="A0ABD5MFQ2"/>
<evidence type="ECO:0000313" key="2">
    <source>
        <dbReference type="EMBL" id="MFB9822661.1"/>
    </source>
</evidence>
<comment type="caution">
    <text evidence="2">The sequence shown here is derived from an EMBL/GenBank/DDBJ whole genome shotgun (WGS) entry which is preliminary data.</text>
</comment>
<dbReference type="EMBL" id="JBHMAJ010000001">
    <property type="protein sequence ID" value="MFB9822661.1"/>
    <property type="molecule type" value="Genomic_DNA"/>
</dbReference>
<organism evidence="2 3">
    <name type="scientific">Halobaculum roseum</name>
    <dbReference type="NCBI Taxonomy" id="2175149"/>
    <lineage>
        <taxon>Archaea</taxon>
        <taxon>Methanobacteriati</taxon>
        <taxon>Methanobacteriota</taxon>
        <taxon>Stenosarchaea group</taxon>
        <taxon>Halobacteria</taxon>
        <taxon>Halobacteriales</taxon>
        <taxon>Haloferacaceae</taxon>
        <taxon>Halobaculum</taxon>
    </lineage>
</organism>
<name>A0ABD5MFQ2_9EURY</name>
<dbReference type="Proteomes" id="UP001589595">
    <property type="component" value="Unassembled WGS sequence"/>
</dbReference>